<reference evidence="1" key="1">
    <citation type="journal article" date="2020" name="mSystems">
        <title>Genome- and Community-Level Interaction Insights into Carbon Utilization and Element Cycling Functions of Hydrothermarchaeota in Hydrothermal Sediment.</title>
        <authorList>
            <person name="Zhou Z."/>
            <person name="Liu Y."/>
            <person name="Xu W."/>
            <person name="Pan J."/>
            <person name="Luo Z.H."/>
            <person name="Li M."/>
        </authorList>
    </citation>
    <scope>NUCLEOTIDE SEQUENCE [LARGE SCALE GENOMIC DNA]</scope>
    <source>
        <strain evidence="1">SpSt-456</strain>
    </source>
</reference>
<organism evidence="1">
    <name type="scientific">Desulfacinum infernum</name>
    <dbReference type="NCBI Taxonomy" id="35837"/>
    <lineage>
        <taxon>Bacteria</taxon>
        <taxon>Pseudomonadati</taxon>
        <taxon>Thermodesulfobacteriota</taxon>
        <taxon>Syntrophobacteria</taxon>
        <taxon>Syntrophobacterales</taxon>
        <taxon>Syntrophobacteraceae</taxon>
        <taxon>Desulfacinum</taxon>
    </lineage>
</organism>
<comment type="caution">
    <text evidence="1">The sequence shown here is derived from an EMBL/GenBank/DDBJ whole genome shotgun (WGS) entry which is preliminary data.</text>
</comment>
<sequence>MKMQEIRAKAKALGINSFGKKKADLIREIQRAEGNFDCFGTARGSCDQLECCFRDLCLAEPQDASP</sequence>
<evidence type="ECO:0000313" key="1">
    <source>
        <dbReference type="EMBL" id="HFK97371.1"/>
    </source>
</evidence>
<name>A0A832EDJ7_9BACT</name>
<dbReference type="AlphaFoldDB" id="A0A832EDJ7"/>
<accession>A0A832EDJ7</accession>
<protein>
    <submittedName>
        <fullName evidence="1">SAP domain-containing protein</fullName>
    </submittedName>
</protein>
<gene>
    <name evidence="1" type="ORF">ENS06_08640</name>
</gene>
<dbReference type="EMBL" id="DSTK01000026">
    <property type="protein sequence ID" value="HFK97371.1"/>
    <property type="molecule type" value="Genomic_DNA"/>
</dbReference>
<proteinExistence type="predicted"/>